<dbReference type="EMBL" id="JAXOJX010000024">
    <property type="protein sequence ID" value="MDZ5457978.1"/>
    <property type="molecule type" value="Genomic_DNA"/>
</dbReference>
<evidence type="ECO:0000313" key="1">
    <source>
        <dbReference type="EMBL" id="MDZ5457978.1"/>
    </source>
</evidence>
<dbReference type="Gene3D" id="3.40.50.150">
    <property type="entry name" value="Vaccinia Virus protein VP39"/>
    <property type="match status" value="1"/>
</dbReference>
<comment type="caution">
    <text evidence="1">The sequence shown here is derived from an EMBL/GenBank/DDBJ whole genome shotgun (WGS) entry which is preliminary data.</text>
</comment>
<organism evidence="1 2">
    <name type="scientific">Azohydromonas lata</name>
    <dbReference type="NCBI Taxonomy" id="45677"/>
    <lineage>
        <taxon>Bacteria</taxon>
        <taxon>Pseudomonadati</taxon>
        <taxon>Pseudomonadota</taxon>
        <taxon>Betaproteobacteria</taxon>
        <taxon>Burkholderiales</taxon>
        <taxon>Sphaerotilaceae</taxon>
        <taxon>Azohydromonas</taxon>
    </lineage>
</organism>
<sequence length="152" mass="16533">MYGDVRLGTQPVDARGFLDIAPEGGADRVLTFRNVHNWLQDGHLDASLRAFRAALKPGGVLGIEEHRAPPGTSLEHMNATGYVTEALVIERAQAAGFKLAGRSEINANPRDSHDHPDGVWSLPPTLRGGAVDRERFLAIGESDRMTLKFVKP</sequence>
<accession>A0ABU5IFS8</accession>
<evidence type="ECO:0008006" key="3">
    <source>
        <dbReference type="Google" id="ProtNLM"/>
    </source>
</evidence>
<protein>
    <recommendedName>
        <fullName evidence="3">Methyltransferase</fullName>
    </recommendedName>
</protein>
<proteinExistence type="predicted"/>
<reference evidence="1 2" key="1">
    <citation type="submission" date="2023-11" db="EMBL/GenBank/DDBJ databases">
        <title>Draft genome of Azohydromonas lata strain H1 (DSM1123), a polyhydroxyalkanoate producer.</title>
        <authorList>
            <person name="Traversa D."/>
            <person name="D'Addabbo P."/>
            <person name="Pazzani C."/>
            <person name="Manzari C."/>
            <person name="Chiara M."/>
            <person name="Scrascia M."/>
        </authorList>
    </citation>
    <scope>NUCLEOTIDE SEQUENCE [LARGE SCALE GENOMIC DNA]</scope>
    <source>
        <strain evidence="1 2">H1</strain>
    </source>
</reference>
<dbReference type="Proteomes" id="UP001293718">
    <property type="component" value="Unassembled WGS sequence"/>
</dbReference>
<keyword evidence="2" id="KW-1185">Reference proteome</keyword>
<dbReference type="InterPro" id="IPR029063">
    <property type="entry name" value="SAM-dependent_MTases_sf"/>
</dbReference>
<name>A0ABU5IFS8_9BURK</name>
<dbReference type="RefSeq" id="WP_322466155.1">
    <property type="nucleotide sequence ID" value="NZ_JAXOJX010000024.1"/>
</dbReference>
<dbReference type="SUPFAM" id="SSF53335">
    <property type="entry name" value="S-adenosyl-L-methionine-dependent methyltransferases"/>
    <property type="match status" value="1"/>
</dbReference>
<gene>
    <name evidence="1" type="ORF">SM757_15475</name>
</gene>
<evidence type="ECO:0000313" key="2">
    <source>
        <dbReference type="Proteomes" id="UP001293718"/>
    </source>
</evidence>